<dbReference type="EMBL" id="CAJNRF010005458">
    <property type="protein sequence ID" value="CAF2071108.1"/>
    <property type="molecule type" value="Genomic_DNA"/>
</dbReference>
<organism evidence="1 2">
    <name type="scientific">Rotaria magnacalcarata</name>
    <dbReference type="NCBI Taxonomy" id="392030"/>
    <lineage>
        <taxon>Eukaryota</taxon>
        <taxon>Metazoa</taxon>
        <taxon>Spiralia</taxon>
        <taxon>Gnathifera</taxon>
        <taxon>Rotifera</taxon>
        <taxon>Eurotatoria</taxon>
        <taxon>Bdelloidea</taxon>
        <taxon>Philodinida</taxon>
        <taxon>Philodinidae</taxon>
        <taxon>Rotaria</taxon>
    </lineage>
</organism>
<dbReference type="AlphaFoldDB" id="A0A816RJE3"/>
<gene>
    <name evidence="1" type="ORF">WKI299_LOCUS14176</name>
</gene>
<dbReference type="PANTHER" id="PTHR31424">
    <property type="entry name" value="PROTEIN CBG23806"/>
    <property type="match status" value="1"/>
</dbReference>
<evidence type="ECO:0000313" key="2">
    <source>
        <dbReference type="Proteomes" id="UP000663856"/>
    </source>
</evidence>
<accession>A0A816RJE3</accession>
<evidence type="ECO:0000313" key="1">
    <source>
        <dbReference type="EMBL" id="CAF2071108.1"/>
    </source>
</evidence>
<name>A0A816RJE3_9BILA</name>
<comment type="caution">
    <text evidence="1">The sequence shown here is derived from an EMBL/GenBank/DDBJ whole genome shotgun (WGS) entry which is preliminary data.</text>
</comment>
<reference evidence="1" key="1">
    <citation type="submission" date="2021-02" db="EMBL/GenBank/DDBJ databases">
        <authorList>
            <person name="Nowell W R."/>
        </authorList>
    </citation>
    <scope>NUCLEOTIDE SEQUENCE</scope>
</reference>
<dbReference type="Proteomes" id="UP000663856">
    <property type="component" value="Unassembled WGS sequence"/>
</dbReference>
<sequence>MSKKSLKIEIETPGWGSIESTDLIKEIKEKVVAHLNKENLYVSDSIINNSCKNALSLARSKKKVNSKILPVYIPRSLVDSSLALSPISVSSTDTNDNSGDAHDYLLTSNDAVQQVSRLTFDYTDDKGLIICTRFIFIKDNFYEFLNRSSKSINISNFINEICHHCFHSTVKFYVDVPKLRRQLYSQLSCIVRDAKKKANATHTTVTKVLMEKNTFLFHSNAVEPINNNDEFSCLNFDTYVSVNSSDRVLLVRHTDTICIQPGNTCLHLHISESFALRAFEFFDLHGSIDINEILVIISRYCHKRQIMSDITKTEETIKTTILDRKINNVESNIFTCTILLDNLNYSVSNEENVDLDLLLGPVYSTRGTKRKNQTVPFDSENSNFEESSDENDDLWQSNKYFACKNNDKESPVSIKQKELKRKFLHIKDEHHITDSAIKAMHQFFKETKESFYSMAELDHVRNKSNQKIPLKFTKDSAYVPFDFALRIAIFVAIKFRPDLLKLNQLSFRLNMDGTLMGNKHVVAVSVNCVDGGLPCQTAKKLVPVGIFEIQKESNELLRKTLPKDFLDSIQSVKYLNVTRKKTVAVKIRLGGDFQNAVYVFGLAGVHCNYPCVFCTQNKSYLHVTERNTECEEEIWVGTGKNKKKQKQKTIVNPTSSYDPTRGARTLKEKRIALEKKEKKKLNNELGYQSEPLFGDLFEFSDYVMDTLHMRLRIFDIILKDILAEASRTGEYEPVHTKKLEEKLEILNKHSIATIGKRFFFKLETENNIKTIVPCGRFSGHLQQSFFVNSFPYEKLIENETISKNAKNLVEKFKFMIQLIRTEKSKRTSVLADVAKSFVKDFRQSGLRTGCTPYMHLIGNHLAEQDENENLTAYDMQGVEKSNDLLSRLYFSSSNRAKTPLRTMMQSLYRRLEMNFTDPNERVEMARYALNGTFDEVDSEEDENVTDTVLNHSVELNKSNEFSTDDSDAEESVIETDDENLDQAPAYISQSYSRTNGCENRWKSFKKA</sequence>
<dbReference type="PANTHER" id="PTHR31424:SF3">
    <property type="entry name" value="RING-TYPE DOMAIN-CONTAINING PROTEIN"/>
    <property type="match status" value="1"/>
</dbReference>
<proteinExistence type="predicted"/>
<protein>
    <submittedName>
        <fullName evidence="1">Uncharacterized protein</fullName>
    </submittedName>
</protein>